<dbReference type="Pfam" id="PF03141">
    <property type="entry name" value="Methyltransf_29"/>
    <property type="match status" value="1"/>
</dbReference>
<keyword evidence="7 10" id="KW-0472">Membrane</keyword>
<keyword evidence="5 10" id="KW-0735">Signal-anchor</keyword>
<comment type="subcellular location">
    <subcellularLocation>
        <location evidence="9">Endomembrane system</location>
        <topology evidence="9">Single-pass type II membrane protein</topology>
    </subcellularLocation>
    <subcellularLocation>
        <location evidence="10">Membrane</location>
        <topology evidence="10">Single-pass type II membrane protein</topology>
    </subcellularLocation>
</comment>
<evidence type="ECO:0000256" key="4">
    <source>
        <dbReference type="ARBA" id="ARBA00022692"/>
    </source>
</evidence>
<evidence type="ECO:0000256" key="6">
    <source>
        <dbReference type="ARBA" id="ARBA00022989"/>
    </source>
</evidence>
<evidence type="ECO:0000256" key="1">
    <source>
        <dbReference type="ARBA" id="ARBA00008361"/>
    </source>
</evidence>
<dbReference type="FunFam" id="3.40.50.150:FF:000076">
    <property type="entry name" value="probable methyltransferase PMT21"/>
    <property type="match status" value="1"/>
</dbReference>
<dbReference type="GO" id="GO:0016020">
    <property type="term" value="C:membrane"/>
    <property type="evidence" value="ECO:0007669"/>
    <property type="project" value="UniProtKB-SubCell"/>
</dbReference>
<evidence type="ECO:0000256" key="9">
    <source>
        <dbReference type="ARBA" id="ARBA00060399"/>
    </source>
</evidence>
<dbReference type="SUPFAM" id="SSF53335">
    <property type="entry name" value="S-adenosyl-L-methionine-dependent methyltransferases"/>
    <property type="match status" value="2"/>
</dbReference>
<keyword evidence="8 10" id="KW-0325">Glycoprotein</keyword>
<proteinExistence type="inferred from homology"/>
<keyword evidence="12" id="KW-1185">Reference proteome</keyword>
<keyword evidence="3 10" id="KW-0808">Transferase</keyword>
<comment type="similarity">
    <text evidence="1 10">Belongs to the methyltransferase superfamily.</text>
</comment>
<dbReference type="GO" id="GO:0032259">
    <property type="term" value="P:methylation"/>
    <property type="evidence" value="ECO:0007669"/>
    <property type="project" value="UniProtKB-KW"/>
</dbReference>
<dbReference type="Gene3D" id="3.40.50.150">
    <property type="entry name" value="Vaccinia Virus protein VP39"/>
    <property type="match status" value="1"/>
</dbReference>
<organism evidence="11 12">
    <name type="scientific">Cannabis sativa</name>
    <name type="common">Hemp</name>
    <name type="synonym">Marijuana</name>
    <dbReference type="NCBI Taxonomy" id="3483"/>
    <lineage>
        <taxon>Eukaryota</taxon>
        <taxon>Viridiplantae</taxon>
        <taxon>Streptophyta</taxon>
        <taxon>Embryophyta</taxon>
        <taxon>Tracheophyta</taxon>
        <taxon>Spermatophyta</taxon>
        <taxon>Magnoliopsida</taxon>
        <taxon>eudicotyledons</taxon>
        <taxon>Gunneridae</taxon>
        <taxon>Pentapetalae</taxon>
        <taxon>rosids</taxon>
        <taxon>fabids</taxon>
        <taxon>Rosales</taxon>
        <taxon>Cannabaceae</taxon>
        <taxon>Cannabis</taxon>
    </lineage>
</organism>
<evidence type="ECO:0000256" key="3">
    <source>
        <dbReference type="ARBA" id="ARBA00022679"/>
    </source>
</evidence>
<dbReference type="EMBL" id="JAATIQ010000010">
    <property type="protein sequence ID" value="KAF4401811.1"/>
    <property type="molecule type" value="Genomic_DNA"/>
</dbReference>
<comment type="caution">
    <text evidence="11">The sequence shown here is derived from an EMBL/GenBank/DDBJ whole genome shotgun (WGS) entry which is preliminary data.</text>
</comment>
<name>A0A7J6I430_CANSA</name>
<keyword evidence="2 10" id="KW-0489">Methyltransferase</keyword>
<reference evidence="11 12" key="1">
    <citation type="journal article" date="2020" name="bioRxiv">
        <title>Sequence and annotation of 42 cannabis genomes reveals extensive copy number variation in cannabinoid synthesis and pathogen resistance genes.</title>
        <authorList>
            <person name="Mckernan K.J."/>
            <person name="Helbert Y."/>
            <person name="Kane L.T."/>
            <person name="Ebling H."/>
            <person name="Zhang L."/>
            <person name="Liu B."/>
            <person name="Eaton Z."/>
            <person name="Mclaughlin S."/>
            <person name="Kingan S."/>
            <person name="Baybayan P."/>
            <person name="Concepcion G."/>
            <person name="Jordan M."/>
            <person name="Riva A."/>
            <person name="Barbazuk W."/>
            <person name="Harkins T."/>
        </authorList>
    </citation>
    <scope>NUCLEOTIDE SEQUENCE [LARGE SCALE GENOMIC DNA]</scope>
    <source>
        <strain evidence="12">cv. Jamaican Lion 4</strain>
        <tissue evidence="11">Leaf</tissue>
    </source>
</reference>
<dbReference type="AlphaFoldDB" id="A0A7J6I430"/>
<evidence type="ECO:0000256" key="5">
    <source>
        <dbReference type="ARBA" id="ARBA00022968"/>
    </source>
</evidence>
<gene>
    <name evidence="11" type="ORF">G4B88_013098</name>
</gene>
<dbReference type="GO" id="GO:0008168">
    <property type="term" value="F:methyltransferase activity"/>
    <property type="evidence" value="ECO:0007669"/>
    <property type="project" value="UniProtKB-UniRule"/>
</dbReference>
<dbReference type="PANTHER" id="PTHR10108">
    <property type="entry name" value="SAM-DEPENDENT METHYLTRANSFERASE"/>
    <property type="match status" value="1"/>
</dbReference>
<sequence>MKHKDGKPVYQQDKSSRVVPMSIMFVVLCGFSFYLGGIFCSEKHRFYTNEAKDAVKVVQSSFNSAASSLQVKSVSFPQCSGEYQDYTPCTDPKKWKKYGVHRLTFMERHCPPAFERKECLIPPPDGYKVPIRWPKSRDECWYRYPCGSGSRNVPYDWINKQKSNQNWLRKEGEKFLFPGGGTMFPRGVSDYVDSMQKLIPEMTDGTVRTAIDTGCGVASWGGDLLDRGILTISLAPRDNHEAQVQFALERGIPAILGIISTQRLPFPSNSFDMAHCSRCLIPWTEFGGVYLQEIHRILRPGGFWVLSGPPVNYERRWRGWNTTIEDQRSDYNNLQKLLTAMCFKLYNKKDDIAVWRKASDNSCYNKLSNNADAYPPKCDDSLEPDAAWYTPLRPCIVVPNQKYKRTDLKSVSKWPARLHAAPERVSDVHGGSASTFKHDDDKWRVRAKHYKKLLSSIGSNKIRNVMDMNTVYGGFAAAVIDDPLWVMNVVSSYATNTLAVVFDRGLIGTYHDWCEAFSTYPRTYDLLHLDGLFTAESHRCDMKYVLLEMDRILRPNGYAIIRESSYFVDAVAAIAKGMKWGCRKEDTEYGIEKEKILICQKKLWYSSNKSSR</sequence>
<dbReference type="EC" id="2.1.1.-" evidence="10"/>
<dbReference type="GO" id="GO:0005802">
    <property type="term" value="C:trans-Golgi network"/>
    <property type="evidence" value="ECO:0007669"/>
    <property type="project" value="TreeGrafter"/>
</dbReference>
<evidence type="ECO:0000256" key="8">
    <source>
        <dbReference type="ARBA" id="ARBA00023180"/>
    </source>
</evidence>
<evidence type="ECO:0000313" key="12">
    <source>
        <dbReference type="Proteomes" id="UP000583929"/>
    </source>
</evidence>
<evidence type="ECO:0000256" key="2">
    <source>
        <dbReference type="ARBA" id="ARBA00022603"/>
    </source>
</evidence>
<evidence type="ECO:0000313" key="11">
    <source>
        <dbReference type="EMBL" id="KAF4401811.1"/>
    </source>
</evidence>
<dbReference type="PANTHER" id="PTHR10108:SF984">
    <property type="entry name" value="METHYLTRANSFERASE PMT21-RELATED"/>
    <property type="match status" value="1"/>
</dbReference>
<keyword evidence="6 10" id="KW-1133">Transmembrane helix</keyword>
<dbReference type="InterPro" id="IPR029063">
    <property type="entry name" value="SAM-dependent_MTases_sf"/>
</dbReference>
<keyword evidence="4 10" id="KW-0812">Transmembrane</keyword>
<evidence type="ECO:0000256" key="7">
    <source>
        <dbReference type="ARBA" id="ARBA00023136"/>
    </source>
</evidence>
<accession>A0A7J6I430</accession>
<feature type="transmembrane region" description="Helical" evidence="10">
    <location>
        <begin position="21"/>
        <end position="39"/>
    </location>
</feature>
<dbReference type="GO" id="GO:0005768">
    <property type="term" value="C:endosome"/>
    <property type="evidence" value="ECO:0007669"/>
    <property type="project" value="TreeGrafter"/>
</dbReference>
<dbReference type="Proteomes" id="UP000583929">
    <property type="component" value="Unassembled WGS sequence"/>
</dbReference>
<dbReference type="InterPro" id="IPR004159">
    <property type="entry name" value="Put_SAM_MeTrfase"/>
</dbReference>
<evidence type="ECO:0000256" key="10">
    <source>
        <dbReference type="RuleBase" id="RU366043"/>
    </source>
</evidence>
<protein>
    <recommendedName>
        <fullName evidence="10">Methyltransferase</fullName>
        <ecNumber evidence="10">2.1.1.-</ecNumber>
    </recommendedName>
</protein>